<accession>A0A4D6HE87</accession>
<sequence length="256" mass="26781">MAARILLRSGRNYSAVSEASVLTIGGAKGGAGKTVTAINVASAVRSVGYSVVVVDADLGTTNVADILELDCETSIHKVLAGEADIGEAIVTTETGLDVVSGGDSLEYLIDADPAELRPVIDTLADSYDVVIIDTGTGLSHEVLVPFGLADGVVLVSTPKNTSIVDTRKTAEVVEKVDGTLLGVVVTRVTDDTDVDRVRDQIDLDLLGLLSDDPQACKTEPVVMEAPDSDLADGYRQLATTLIRLENDRKDADGDDQ</sequence>
<reference evidence="2 3" key="1">
    <citation type="journal article" date="2019" name="Nat. Commun.">
        <title>A new type of DNA phosphorothioation-based antiviral system in archaea.</title>
        <authorList>
            <person name="Xiong L."/>
            <person name="Liu S."/>
            <person name="Chen S."/>
            <person name="Xiao Y."/>
            <person name="Zhu B."/>
            <person name="Gao Y."/>
            <person name="Zhang Y."/>
            <person name="Chen B."/>
            <person name="Luo J."/>
            <person name="Deng Z."/>
            <person name="Chen X."/>
            <person name="Wang L."/>
            <person name="Chen S."/>
        </authorList>
    </citation>
    <scope>NUCLEOTIDE SEQUENCE [LARGE SCALE GENOMIC DNA]</scope>
    <source>
        <strain evidence="2 3">CBA1105</strain>
    </source>
</reference>
<dbReference type="Pfam" id="PF13614">
    <property type="entry name" value="AAA_31"/>
    <property type="match status" value="1"/>
</dbReference>
<evidence type="ECO:0000313" key="2">
    <source>
        <dbReference type="EMBL" id="QCC52289.1"/>
    </source>
</evidence>
<dbReference type="GO" id="GO:0016887">
    <property type="term" value="F:ATP hydrolysis activity"/>
    <property type="evidence" value="ECO:0007669"/>
    <property type="project" value="TreeGrafter"/>
</dbReference>
<dbReference type="InterPro" id="IPR050625">
    <property type="entry name" value="ParA/MinD_ATPase"/>
</dbReference>
<dbReference type="KEGG" id="hsn:DV733_14065"/>
<evidence type="ECO:0000313" key="3">
    <source>
        <dbReference type="Proteomes" id="UP000296706"/>
    </source>
</evidence>
<feature type="domain" description="AAA" evidence="1">
    <location>
        <begin position="21"/>
        <end position="176"/>
    </location>
</feature>
<dbReference type="InterPro" id="IPR027417">
    <property type="entry name" value="P-loop_NTPase"/>
</dbReference>
<dbReference type="GO" id="GO:0051782">
    <property type="term" value="P:negative regulation of cell division"/>
    <property type="evidence" value="ECO:0007669"/>
    <property type="project" value="TreeGrafter"/>
</dbReference>
<dbReference type="InterPro" id="IPR025669">
    <property type="entry name" value="AAA_dom"/>
</dbReference>
<dbReference type="GO" id="GO:0005524">
    <property type="term" value="F:ATP binding"/>
    <property type="evidence" value="ECO:0007669"/>
    <property type="project" value="TreeGrafter"/>
</dbReference>
<dbReference type="Proteomes" id="UP000296706">
    <property type="component" value="Chromosome"/>
</dbReference>
<evidence type="ECO:0000259" key="1">
    <source>
        <dbReference type="Pfam" id="PF13614"/>
    </source>
</evidence>
<dbReference type="AlphaFoldDB" id="A0A4D6HE87"/>
<dbReference type="GO" id="GO:0009898">
    <property type="term" value="C:cytoplasmic side of plasma membrane"/>
    <property type="evidence" value="ECO:0007669"/>
    <property type="project" value="TreeGrafter"/>
</dbReference>
<gene>
    <name evidence="2" type="ORF">DV733_14065</name>
</gene>
<dbReference type="Gene3D" id="3.40.50.300">
    <property type="entry name" value="P-loop containing nucleotide triphosphate hydrolases"/>
    <property type="match status" value="1"/>
</dbReference>
<keyword evidence="3" id="KW-1185">Reference proteome</keyword>
<protein>
    <submittedName>
        <fullName evidence="2">MinD/ParA family protein</fullName>
    </submittedName>
</protein>
<dbReference type="STRING" id="1457250.GCA_000755225_01676"/>
<dbReference type="PANTHER" id="PTHR43384">
    <property type="entry name" value="SEPTUM SITE-DETERMINING PROTEIN MIND HOMOLOG, CHLOROPLASTIC-RELATED"/>
    <property type="match status" value="1"/>
</dbReference>
<proteinExistence type="predicted"/>
<dbReference type="GO" id="GO:0005829">
    <property type="term" value="C:cytosol"/>
    <property type="evidence" value="ECO:0007669"/>
    <property type="project" value="TreeGrafter"/>
</dbReference>
<name>A0A4D6HE87_9EURY</name>
<dbReference type="EMBL" id="CP031310">
    <property type="protein sequence ID" value="QCC52289.1"/>
    <property type="molecule type" value="Genomic_DNA"/>
</dbReference>
<organism evidence="2 3">
    <name type="scientific">Halapricum salinum</name>
    <dbReference type="NCBI Taxonomy" id="1457250"/>
    <lineage>
        <taxon>Archaea</taxon>
        <taxon>Methanobacteriati</taxon>
        <taxon>Methanobacteriota</taxon>
        <taxon>Stenosarchaea group</taxon>
        <taxon>Halobacteria</taxon>
        <taxon>Halobacteriales</taxon>
        <taxon>Haloarculaceae</taxon>
        <taxon>Halapricum</taxon>
    </lineage>
</organism>
<dbReference type="SUPFAM" id="SSF52540">
    <property type="entry name" value="P-loop containing nucleoside triphosphate hydrolases"/>
    <property type="match status" value="1"/>
</dbReference>
<dbReference type="PANTHER" id="PTHR43384:SF10">
    <property type="entry name" value="ATPASE INVOLVED IN CHROMOSOME PARTITIONING, PARA_MIND FAMILY"/>
    <property type="match status" value="1"/>
</dbReference>